<dbReference type="PANTHER" id="PTHR30026:SF22">
    <property type="entry name" value="OUTER MEMBRANE EFFLUX PROTEIN"/>
    <property type="match status" value="1"/>
</dbReference>
<dbReference type="AlphaFoldDB" id="A0A379G0N2"/>
<gene>
    <name evidence="8" type="ORF">NCTC12026_00962</name>
</gene>
<dbReference type="EMBL" id="UGUA01000002">
    <property type="protein sequence ID" value="SUC34614.1"/>
    <property type="molecule type" value="Genomic_DNA"/>
</dbReference>
<dbReference type="GO" id="GO:0015288">
    <property type="term" value="F:porin activity"/>
    <property type="evidence" value="ECO:0007669"/>
    <property type="project" value="TreeGrafter"/>
</dbReference>
<comment type="similarity">
    <text evidence="2">Belongs to the outer membrane factor (OMF) (TC 1.B.17) family.</text>
</comment>
<dbReference type="Gene3D" id="1.20.1600.10">
    <property type="entry name" value="Outer membrane efflux proteins (OEP)"/>
    <property type="match status" value="1"/>
</dbReference>
<keyword evidence="4" id="KW-1134">Transmembrane beta strand</keyword>
<protein>
    <submittedName>
        <fullName evidence="8">Type I secretion outer membrane protein, TolC family</fullName>
    </submittedName>
</protein>
<sequence length="419" mass="47285">MKLIINSILVALVVKMLSITAIADVVELKNLLKDSLDNAPEVQEAYANYQAAQSNVKAAESGHYPVVSLMGTQPLAQQHKYESNSMESGFHLGTKATMNIYAWGGIEAGVDREQSKQSYYENQYYLSQEDISVRISQLYLLVLRHKETLDVIDENLVRHHQVLKQLTTIVQHDPGRMSELTQVKARTLKVEMSRAETERNLYLALSQLSILTQKELTVDQFADPFRETTSGTILAKFQEDNLENNPSYKAQVADANSLDADVKVASAMRKPALNLEVNATPDNSEVFLRVSWNIFDQASYYSQAQKEYALSAANERIKKTFREIKEMSQSAAINMAQSEKQGSIAKEYIAEQKVVVSNYEKQFTINRRTLIDLLDAYNELANIQTSAVILQNDFRDATLNYLSVQAKMSAWMNQELASK</sequence>
<evidence type="ECO:0000256" key="7">
    <source>
        <dbReference type="ARBA" id="ARBA00023237"/>
    </source>
</evidence>
<proteinExistence type="inferred from homology"/>
<comment type="subcellular location">
    <subcellularLocation>
        <location evidence="1">Cell outer membrane</location>
    </subcellularLocation>
</comment>
<accession>A0A379G0N2</accession>
<evidence type="ECO:0000256" key="2">
    <source>
        <dbReference type="ARBA" id="ARBA00007613"/>
    </source>
</evidence>
<keyword evidence="6" id="KW-0472">Membrane</keyword>
<dbReference type="RefSeq" id="WP_115164001.1">
    <property type="nucleotide sequence ID" value="NZ_UGUA01000002.1"/>
</dbReference>
<dbReference type="GO" id="GO:0015562">
    <property type="term" value="F:efflux transmembrane transporter activity"/>
    <property type="evidence" value="ECO:0007669"/>
    <property type="project" value="InterPro"/>
</dbReference>
<dbReference type="PANTHER" id="PTHR30026">
    <property type="entry name" value="OUTER MEMBRANE PROTEIN TOLC"/>
    <property type="match status" value="1"/>
</dbReference>
<evidence type="ECO:0000313" key="8">
    <source>
        <dbReference type="EMBL" id="SUC34614.1"/>
    </source>
</evidence>
<evidence type="ECO:0000256" key="6">
    <source>
        <dbReference type="ARBA" id="ARBA00023136"/>
    </source>
</evidence>
<dbReference type="Proteomes" id="UP000255129">
    <property type="component" value="Unassembled WGS sequence"/>
</dbReference>
<dbReference type="OrthoDB" id="8600604at2"/>
<organism evidence="8 9">
    <name type="scientific">Providencia rustigianii</name>
    <dbReference type="NCBI Taxonomy" id="158850"/>
    <lineage>
        <taxon>Bacteria</taxon>
        <taxon>Pseudomonadati</taxon>
        <taxon>Pseudomonadota</taxon>
        <taxon>Gammaproteobacteria</taxon>
        <taxon>Enterobacterales</taxon>
        <taxon>Morganellaceae</taxon>
        <taxon>Providencia</taxon>
    </lineage>
</organism>
<dbReference type="GO" id="GO:1990281">
    <property type="term" value="C:efflux pump complex"/>
    <property type="evidence" value="ECO:0007669"/>
    <property type="project" value="TreeGrafter"/>
</dbReference>
<evidence type="ECO:0000256" key="5">
    <source>
        <dbReference type="ARBA" id="ARBA00022692"/>
    </source>
</evidence>
<dbReference type="Pfam" id="PF02321">
    <property type="entry name" value="OEP"/>
    <property type="match status" value="1"/>
</dbReference>
<evidence type="ECO:0000256" key="3">
    <source>
        <dbReference type="ARBA" id="ARBA00022448"/>
    </source>
</evidence>
<keyword evidence="3" id="KW-0813">Transport</keyword>
<evidence type="ECO:0000256" key="1">
    <source>
        <dbReference type="ARBA" id="ARBA00004442"/>
    </source>
</evidence>
<evidence type="ECO:0000313" key="9">
    <source>
        <dbReference type="Proteomes" id="UP000255129"/>
    </source>
</evidence>
<keyword evidence="5" id="KW-0812">Transmembrane</keyword>
<dbReference type="InterPro" id="IPR051906">
    <property type="entry name" value="TolC-like"/>
</dbReference>
<keyword evidence="7" id="KW-0998">Cell outer membrane</keyword>
<dbReference type="GO" id="GO:0009279">
    <property type="term" value="C:cell outer membrane"/>
    <property type="evidence" value="ECO:0007669"/>
    <property type="project" value="UniProtKB-SubCell"/>
</dbReference>
<dbReference type="InterPro" id="IPR003423">
    <property type="entry name" value="OMP_efflux"/>
</dbReference>
<name>A0A379G0N2_9GAMM</name>
<dbReference type="SUPFAM" id="SSF56954">
    <property type="entry name" value="Outer membrane efflux proteins (OEP)"/>
    <property type="match status" value="1"/>
</dbReference>
<evidence type="ECO:0000256" key="4">
    <source>
        <dbReference type="ARBA" id="ARBA00022452"/>
    </source>
</evidence>
<reference evidence="8 9" key="1">
    <citation type="submission" date="2018-06" db="EMBL/GenBank/DDBJ databases">
        <authorList>
            <consortium name="Pathogen Informatics"/>
            <person name="Doyle S."/>
        </authorList>
    </citation>
    <scope>NUCLEOTIDE SEQUENCE [LARGE SCALE GENOMIC DNA]</scope>
    <source>
        <strain evidence="8 9">NCTC12026</strain>
    </source>
</reference>